<reference evidence="3 7" key="3">
    <citation type="submission" date="2019-12" db="EMBL/GenBank/DDBJ databases">
        <title>Acinetobacter haemolyticus comparative genomics.</title>
        <authorList>
            <person name="Castro-Jaimes S."/>
            <person name="Bello-Lopez E."/>
            <person name="Velazquez-Acosta C."/>
            <person name="Volkow-Fernandez P."/>
            <person name="Lozano-Zarain P."/>
            <person name="Castillo Ramirez S."/>
            <person name="Cevallos M.A."/>
        </authorList>
    </citation>
    <scope>NUCLEOTIDE SEQUENCE [LARGE SCALE GENOMIC DNA]</scope>
    <source>
        <strain evidence="3 7">AN10</strain>
    </source>
</reference>
<dbReference type="Proteomes" id="UP000294395">
    <property type="component" value="Chromosome"/>
</dbReference>
<evidence type="ECO:0000313" key="8">
    <source>
        <dbReference type="Proteomes" id="UP000463868"/>
    </source>
</evidence>
<feature type="transmembrane region" description="Helical" evidence="1">
    <location>
        <begin position="41"/>
        <end position="57"/>
    </location>
</feature>
<dbReference type="Pfam" id="PF20398">
    <property type="entry name" value="DUF6691"/>
    <property type="match status" value="1"/>
</dbReference>
<dbReference type="AlphaFoldDB" id="A0A1L6KMR4"/>
<evidence type="ECO:0000313" key="2">
    <source>
        <dbReference type="EMBL" id="MBO3656623.1"/>
    </source>
</evidence>
<evidence type="ECO:0000313" key="5">
    <source>
        <dbReference type="EMBL" id="QHI13358.1"/>
    </source>
</evidence>
<dbReference type="InterPro" id="IPR046513">
    <property type="entry name" value="DUF6691"/>
</dbReference>
<evidence type="ECO:0000256" key="1">
    <source>
        <dbReference type="SAM" id="Phobius"/>
    </source>
</evidence>
<reference evidence="2" key="4">
    <citation type="submission" date="2021-03" db="EMBL/GenBank/DDBJ databases">
        <title>Acinetobacter spp. whole-genome sequenced from Terengganu.</title>
        <authorList>
            <person name="Mohd Rani F."/>
        </authorList>
    </citation>
    <scope>NUCLEOTIDE SEQUENCE</scope>
    <source>
        <strain evidence="2">AC1502</strain>
    </source>
</reference>
<proteinExistence type="predicted"/>
<dbReference type="EMBL" id="WTTO01000022">
    <property type="protein sequence ID" value="NAR73639.1"/>
    <property type="molecule type" value="Genomic_DNA"/>
</dbReference>
<reference evidence="5 8" key="1">
    <citation type="submission" date="2018-08" db="EMBL/GenBank/DDBJ databases">
        <title>Analysis of the genomic diversity of Mexican Acinetobacter haemolyticus clinical isolates.</title>
        <authorList>
            <person name="Castro-Jaimes S."/>
            <person name="Cevallos M.A."/>
        </authorList>
    </citation>
    <scope>NUCLEOTIDE SEQUENCE [LARGE SCALE GENOMIC DNA]</scope>
    <source>
        <strain evidence="5 8">AN43</strain>
    </source>
</reference>
<dbReference type="STRING" id="29430.AHTJS_08230"/>
<dbReference type="Proteomes" id="UP000451048">
    <property type="component" value="Unassembled WGS sequence"/>
</dbReference>
<dbReference type="EMBL" id="CP038009">
    <property type="protein sequence ID" value="QBQ16185.1"/>
    <property type="molecule type" value="Genomic_DNA"/>
</dbReference>
<dbReference type="EMBL" id="CP031976">
    <property type="protein sequence ID" value="QHI13358.1"/>
    <property type="molecule type" value="Genomic_DNA"/>
</dbReference>
<accession>A0A1L6KMR4</accession>
<evidence type="ECO:0000313" key="6">
    <source>
        <dbReference type="Proteomes" id="UP000294395"/>
    </source>
</evidence>
<evidence type="ECO:0000313" key="4">
    <source>
        <dbReference type="EMBL" id="QBQ16185.1"/>
    </source>
</evidence>
<organism evidence="3 7">
    <name type="scientific">Acinetobacter haemolyticus</name>
    <dbReference type="NCBI Taxonomy" id="29430"/>
    <lineage>
        <taxon>Bacteria</taxon>
        <taxon>Pseudomonadati</taxon>
        <taxon>Pseudomonadota</taxon>
        <taxon>Gammaproteobacteria</taxon>
        <taxon>Moraxellales</taxon>
        <taxon>Moraxellaceae</taxon>
        <taxon>Acinetobacter</taxon>
    </lineage>
</organism>
<evidence type="ECO:0000313" key="7">
    <source>
        <dbReference type="Proteomes" id="UP000451048"/>
    </source>
</evidence>
<keyword evidence="1" id="KW-1133">Transmembrane helix</keyword>
<evidence type="ECO:0000313" key="3">
    <source>
        <dbReference type="EMBL" id="NAR73639.1"/>
    </source>
</evidence>
<keyword evidence="1" id="KW-0812">Transmembrane</keyword>
<dbReference type="OrthoDB" id="9790409at2"/>
<keyword evidence="1" id="KW-0472">Membrane</keyword>
<feature type="transmembrane region" description="Helical" evidence="1">
    <location>
        <begin position="116"/>
        <end position="134"/>
    </location>
</feature>
<dbReference type="EMBL" id="JAGFOT010000001">
    <property type="protein sequence ID" value="MBO3656623.1"/>
    <property type="molecule type" value="Genomic_DNA"/>
</dbReference>
<dbReference type="Proteomes" id="UP000670925">
    <property type="component" value="Unassembled WGS sequence"/>
</dbReference>
<feature type="transmembrane region" description="Helical" evidence="1">
    <location>
        <begin position="84"/>
        <end position="110"/>
    </location>
</feature>
<dbReference type="GeneID" id="56329212"/>
<gene>
    <name evidence="5" type="ORF">AhaeAN43_08180</name>
    <name evidence="4" type="ORF">AHTJR_07800</name>
    <name evidence="3" type="ORF">GPS52_09020</name>
    <name evidence="2" type="ORF">J5N55_00780</name>
</gene>
<dbReference type="RefSeq" id="WP_005090445.1">
    <property type="nucleotide sequence ID" value="NZ_CAXNZT010000001.1"/>
</dbReference>
<sequence>MKNLFAFIFGSLFAIGLMISGMSNPEKVLGFLDIFGDWDISLMFVMVGAILVAIIPFQKAIRNPRTLFGEKINLPTNSQIDKNLIIGALLFGMGWGIAGVCPAPAITLIGLGYSEAWYFIGAMLLGIYLHYVWAKRQ</sequence>
<name>A0A1L6KMR4_ACIHA</name>
<reference evidence="4 6" key="2">
    <citation type="submission" date="2019-03" db="EMBL/GenBank/DDBJ databases">
        <title>Complete genome sequence of two outbreak-associated Acinetobacter haemolyticus strains.</title>
        <authorList>
            <person name="Bai L."/>
            <person name="Zhang S.-C."/>
            <person name="Deng Y."/>
            <person name="Song C.-C."/>
            <person name="Kang G.-B."/>
            <person name="Dong Y."/>
            <person name="Wang Y."/>
            <person name="Gao F."/>
            <person name="Huang H."/>
        </authorList>
    </citation>
    <scope>NUCLEOTIDE SEQUENCE [LARGE SCALE GENOMIC DNA]</scope>
    <source>
        <strain evidence="4 6">TJR01</strain>
    </source>
</reference>
<dbReference type="KEGG" id="ahl:AHTJS_08230"/>
<dbReference type="Proteomes" id="UP000463868">
    <property type="component" value="Chromosome"/>
</dbReference>
<protein>
    <submittedName>
        <fullName evidence="3">YeeE/YedE family protein</fullName>
    </submittedName>
</protein>